<proteinExistence type="predicted"/>
<reference evidence="2" key="1">
    <citation type="submission" date="2023-06" db="EMBL/GenBank/DDBJ databases">
        <authorList>
            <person name="Kurt Z."/>
        </authorList>
    </citation>
    <scope>NUCLEOTIDE SEQUENCE</scope>
</reference>
<protein>
    <submittedName>
        <fullName evidence="3">Hypothetical_protein</fullName>
    </submittedName>
</protein>
<reference evidence="3 4" key="2">
    <citation type="submission" date="2024-07" db="EMBL/GenBank/DDBJ databases">
        <authorList>
            <person name="Akdeniz Z."/>
        </authorList>
    </citation>
    <scope>NUCLEOTIDE SEQUENCE [LARGE SCALE GENOMIC DNA]</scope>
</reference>
<feature type="transmembrane region" description="Helical" evidence="1">
    <location>
        <begin position="680"/>
        <end position="701"/>
    </location>
</feature>
<comment type="caution">
    <text evidence="2">The sequence shown here is derived from an EMBL/GenBank/DDBJ whole genome shotgun (WGS) entry which is preliminary data.</text>
</comment>
<evidence type="ECO:0000256" key="1">
    <source>
        <dbReference type="SAM" id="Phobius"/>
    </source>
</evidence>
<dbReference type="Gene3D" id="2.160.20.110">
    <property type="match status" value="1"/>
</dbReference>
<name>A0AA86U172_9EUKA</name>
<dbReference type="AlphaFoldDB" id="A0AA86U172"/>
<evidence type="ECO:0000313" key="3">
    <source>
        <dbReference type="EMBL" id="CAL6067373.1"/>
    </source>
</evidence>
<feature type="transmembrane region" description="Helical" evidence="1">
    <location>
        <begin position="721"/>
        <end position="742"/>
    </location>
</feature>
<feature type="transmembrane region" description="Helical" evidence="1">
    <location>
        <begin position="648"/>
        <end position="668"/>
    </location>
</feature>
<accession>A0AA86U172</accession>
<evidence type="ECO:0000313" key="4">
    <source>
        <dbReference type="Proteomes" id="UP001642409"/>
    </source>
</evidence>
<keyword evidence="1" id="KW-1133">Transmembrane helix</keyword>
<dbReference type="Proteomes" id="UP001642409">
    <property type="component" value="Unassembled WGS sequence"/>
</dbReference>
<keyword evidence="1" id="KW-0812">Transmembrane</keyword>
<sequence>MMILSYINSYQTFQLLQFKTLLQSSQDTLQFCNNKLQDKQAIGYCFKANTLSSQIQTAKILYNQQNFVFHSLYTDKTQDLQIDFTYAIQCVTNMYSFALFGLTNSILIKNSNFSVKVPTELSRSALICFLCDLNTDASDFVFVATAYNISGIVFAPTLNLLINNSLIQFRLNGVFVGGLIHCSQHLQVIVINNCNISGLIEQTKSSGSLIAIILDKIVIQVENSKICMNNINYVGIGENYVEIIGQFTNSCNLCRNGYFTYGICQSSFDRTVLVDQQLVCQSPFIFDGEQCSCPEGELNNGSSCLNIINSLSNLLSQEEINQKINQKFEQNISNLDNSINNNVSILNHKIVSIEQSQQQLEDQISINLTTLNLTISEFKQNQSSLLKSIQELQLKNQQQEALINNLILQISCTNNVGYSYTNGQCVKVTCSISGQQRVNGICQCTNVNAFVYNDQCTCPQYSSLVGSICTCPQYSNVVNGVCVCNVVAAHTMVSGICTCPVGQTTFNGSCWSVQTISNADSSFQCNQYAYISSFDIQTITNQIAGTSDFSNGYVFSTSNIIQNAYIVIPDNVYSILKPLFQSQSSFTNIKIQIGIQTISSGNIVTPSTSIIVNQMNIISRDGSQITVSSASSLSLLTSLCINANIKNLLVNLNFASSSIGSIALINTINGVLNITGYQILGAYVSTLTVAMIGISVNSATLNINSINFKLNSYNVGNSSSYLFSSVTSSTASFNYIAFVFGVTSSFQLTSSISSTSSNFYQFGGIITNVNANSPVTISNMISDCYQSFSTSYMSYSGLLIGNSLSSINISNVCQQQKISSTTKEFNYLGLIGQCSHNLLLQQIVLTLQIQASYLMNFGITGQLTTSSNQADILNIRTSVSTITSTSSSGNVGAIFGSNQNKNCSVINTNVINCNLSSQTSVGGLLGEQASNLSVIDTVIYQANVSGQSYIGGLIGLQSQTILVQNMSVSLVNASVSQSSSYVGGLVGYQSSALSFNNLTISQSNVTASASWCYIGGLIGSTSYQITITKSKITEIRIAYGSNAQYGIILGFKEASGAGVTFSITSSSSSANYFNNILQADCTSLTNNWSKLQC</sequence>
<organism evidence="2">
    <name type="scientific">Hexamita inflata</name>
    <dbReference type="NCBI Taxonomy" id="28002"/>
    <lineage>
        <taxon>Eukaryota</taxon>
        <taxon>Metamonada</taxon>
        <taxon>Diplomonadida</taxon>
        <taxon>Hexamitidae</taxon>
        <taxon>Hexamitinae</taxon>
        <taxon>Hexamita</taxon>
    </lineage>
</organism>
<gene>
    <name evidence="2" type="ORF">HINF_LOCUS23999</name>
    <name evidence="3" type="ORF">HINF_LOCUS52993</name>
</gene>
<evidence type="ECO:0000313" key="2">
    <source>
        <dbReference type="EMBL" id="CAI9936354.1"/>
    </source>
</evidence>
<keyword evidence="1" id="KW-0472">Membrane</keyword>
<dbReference type="EMBL" id="CATOUU010000635">
    <property type="protein sequence ID" value="CAI9936354.1"/>
    <property type="molecule type" value="Genomic_DNA"/>
</dbReference>
<keyword evidence="4" id="KW-1185">Reference proteome</keyword>
<dbReference type="EMBL" id="CAXDID020000267">
    <property type="protein sequence ID" value="CAL6067373.1"/>
    <property type="molecule type" value="Genomic_DNA"/>
</dbReference>